<keyword evidence="4" id="KW-1185">Reference proteome</keyword>
<reference evidence="3" key="3">
    <citation type="submission" date="2024-02" db="EMBL/GenBank/DDBJ databases">
        <authorList>
            <person name="Mcdaniel E.A."/>
            <person name="Celebi F.M."/>
            <person name="Reiter T."/>
            <person name="Weiss E.C."/>
            <person name="Chou S."/>
        </authorList>
    </citation>
    <scope>NUCLEOTIDE SEQUENCE</scope>
    <source>
        <strain evidence="3">F_SG_1</strain>
        <tissue evidence="3">Salivary glands</tissue>
    </source>
</reference>
<dbReference type="AlphaFoldDB" id="A0AAQ4DTL7"/>
<reference evidence="3" key="2">
    <citation type="submission" date="2023-03" db="EMBL/GenBank/DDBJ databases">
        <authorList>
            <person name="Thuy-Boun P."/>
        </authorList>
    </citation>
    <scope>NUCLEOTIDE SEQUENCE</scope>
    <source>
        <strain evidence="3">F_SG_1</strain>
        <tissue evidence="3">Salivary glands</tissue>
    </source>
</reference>
<organism evidence="3 4">
    <name type="scientific">Amblyomma americanum</name>
    <name type="common">Lone star tick</name>
    <dbReference type="NCBI Taxonomy" id="6943"/>
    <lineage>
        <taxon>Eukaryota</taxon>
        <taxon>Metazoa</taxon>
        <taxon>Ecdysozoa</taxon>
        <taxon>Arthropoda</taxon>
        <taxon>Chelicerata</taxon>
        <taxon>Arachnida</taxon>
        <taxon>Acari</taxon>
        <taxon>Parasitiformes</taxon>
        <taxon>Ixodida</taxon>
        <taxon>Ixodoidea</taxon>
        <taxon>Ixodidae</taxon>
        <taxon>Amblyomminae</taxon>
        <taxon>Amblyomma</taxon>
    </lineage>
</organism>
<reference evidence="3 4" key="1">
    <citation type="journal article" date="2023" name="Arcadia Sci">
        <title>De novo assembly of a long-read Amblyomma americanum tick genome.</title>
        <authorList>
            <person name="Chou S."/>
            <person name="Poskanzer K.E."/>
            <person name="Rollins M."/>
            <person name="Thuy-Boun P.S."/>
        </authorList>
    </citation>
    <scope>NUCLEOTIDE SEQUENCE [LARGE SCALE GENOMIC DNA]</scope>
    <source>
        <strain evidence="3">F_SG_1</strain>
        <tissue evidence="3">Salivary glands</tissue>
    </source>
</reference>
<protein>
    <submittedName>
        <fullName evidence="3">Uncharacterized protein</fullName>
    </submittedName>
</protein>
<dbReference type="EMBL" id="JARKHS020028487">
    <property type="protein sequence ID" value="KAK8764237.1"/>
    <property type="molecule type" value="Genomic_DNA"/>
</dbReference>
<dbReference type="Proteomes" id="UP001321473">
    <property type="component" value="Unassembled WGS sequence"/>
</dbReference>
<dbReference type="EMBL" id="JARKHS020030592">
    <property type="protein sequence ID" value="KAK8761976.1"/>
    <property type="molecule type" value="Genomic_DNA"/>
</dbReference>
<accession>A0AAQ4DTL7</accession>
<evidence type="ECO:0000313" key="2">
    <source>
        <dbReference type="EMBL" id="KAK8764237.1"/>
    </source>
</evidence>
<evidence type="ECO:0000313" key="1">
    <source>
        <dbReference type="EMBL" id="KAK8761976.1"/>
    </source>
</evidence>
<evidence type="ECO:0000313" key="4">
    <source>
        <dbReference type="Proteomes" id="UP001321473"/>
    </source>
</evidence>
<gene>
    <name evidence="1" type="ORF">V5799_026759</name>
    <name evidence="3" type="ORF">V5799_031583</name>
    <name evidence="2" type="ORF">V5799_033154</name>
</gene>
<comment type="caution">
    <text evidence="3">The sequence shown here is derived from an EMBL/GenBank/DDBJ whole genome shotgun (WGS) entry which is preliminary data.</text>
</comment>
<proteinExistence type="predicted"/>
<dbReference type="EMBL" id="JARKHS020027004">
    <property type="protein sequence ID" value="KAK8765807.1"/>
    <property type="molecule type" value="Genomic_DNA"/>
</dbReference>
<evidence type="ECO:0000313" key="3">
    <source>
        <dbReference type="EMBL" id="KAK8765807.1"/>
    </source>
</evidence>
<sequence>MGTAAEAAFRCLPVVRAVLERLPVEDLFSCARYAELWELVAVEQLSEKLSFFVRLQDDFGHASSDRALVEELRWRLCLAHKARREPASAIIFCSDKQYEAVSLASCFPDDTSVVQVFVPSPVSLQRRGVQKRRAAGLCLLVLFERRPGTELVSECLPGAPCLPRDDKSPLVAEFPNARRRRYRLTGKVTYRHRETGQPARFALYASSAFSPATFRRPPSLYHVASSVLWTTGLKVLKHPPVDERGPPECWGTMLFGEKARATSIKYRASATDLQLRDHLNRVQRNFGDVDNALVLFFQEETVNIPTAEAIWTAFIGAPVVLGTAVDSLALDVNLVPFNLETREENASTHFLEKPVVVAVYGAN</sequence>
<name>A0AAQ4DTL7_AMBAM</name>